<dbReference type="InterPro" id="IPR001387">
    <property type="entry name" value="Cro/C1-type_HTH"/>
</dbReference>
<dbReference type="Pfam" id="PF13560">
    <property type="entry name" value="HTH_31"/>
    <property type="match status" value="1"/>
</dbReference>
<dbReference type="PANTHER" id="PTHR35010">
    <property type="entry name" value="BLL4672 PROTEIN-RELATED"/>
    <property type="match status" value="1"/>
</dbReference>
<dbReference type="InterPro" id="IPR041413">
    <property type="entry name" value="MLTR_LBD"/>
</dbReference>
<evidence type="ECO:0000259" key="2">
    <source>
        <dbReference type="PROSITE" id="PS50943"/>
    </source>
</evidence>
<proteinExistence type="predicted"/>
<sequence length="321" mass="35396">MVSADPGYPPSCRSIMGIMEMDRRELADFLRRSRERLSPQDVGLPAGSRRRTPGLRREEVVQLAGMSADYYTRLEQARGPQPSVQMLAALARALRLSEDERDHLHLLAGHRPPAGRQAGDHVRPALLHLLDQLKETPAQIVSDLGDLLAQNAMATALFGSVCSLREDDRNVVWRWFTDPTVRQAYPEEERDHWSRVHVADLRAAVARRSRDAAAEALVARITAASEEFARLWELHEVAVRRTSRMCVVHPAIGPISLDCEALLTPTEDQRLLLFTPAPGTTAAGCLELLRVVGTERFDTNADGAGRAGGTGGAATEHDEVR</sequence>
<dbReference type="Gene3D" id="1.10.260.40">
    <property type="entry name" value="lambda repressor-like DNA-binding domains"/>
    <property type="match status" value="1"/>
</dbReference>
<evidence type="ECO:0000313" key="4">
    <source>
        <dbReference type="Proteomes" id="UP001499987"/>
    </source>
</evidence>
<evidence type="ECO:0000313" key="3">
    <source>
        <dbReference type="EMBL" id="GAA1099043.1"/>
    </source>
</evidence>
<dbReference type="Gene3D" id="3.30.450.180">
    <property type="match status" value="1"/>
</dbReference>
<accession>A0ABN1TRA4</accession>
<reference evidence="3 4" key="1">
    <citation type="journal article" date="2019" name="Int. J. Syst. Evol. Microbiol.">
        <title>The Global Catalogue of Microorganisms (GCM) 10K type strain sequencing project: providing services to taxonomists for standard genome sequencing and annotation.</title>
        <authorList>
            <consortium name="The Broad Institute Genomics Platform"/>
            <consortium name="The Broad Institute Genome Sequencing Center for Infectious Disease"/>
            <person name="Wu L."/>
            <person name="Ma J."/>
        </authorList>
    </citation>
    <scope>NUCLEOTIDE SEQUENCE [LARGE SCALE GENOMIC DNA]</scope>
    <source>
        <strain evidence="3 4">JCM 13002</strain>
    </source>
</reference>
<gene>
    <name evidence="3" type="ORF">GCM10009663_47300</name>
</gene>
<protein>
    <submittedName>
        <fullName evidence="3">Helix-turn-helix transcriptional regulator</fullName>
    </submittedName>
</protein>
<feature type="domain" description="HTH cro/C1-type" evidence="2">
    <location>
        <begin position="54"/>
        <end position="101"/>
    </location>
</feature>
<dbReference type="SUPFAM" id="SSF47413">
    <property type="entry name" value="lambda repressor-like DNA-binding domains"/>
    <property type="match status" value="1"/>
</dbReference>
<organism evidence="3 4">
    <name type="scientific">Kitasatospora arboriphila</name>
    <dbReference type="NCBI Taxonomy" id="258052"/>
    <lineage>
        <taxon>Bacteria</taxon>
        <taxon>Bacillati</taxon>
        <taxon>Actinomycetota</taxon>
        <taxon>Actinomycetes</taxon>
        <taxon>Kitasatosporales</taxon>
        <taxon>Streptomycetaceae</taxon>
        <taxon>Kitasatospora</taxon>
    </lineage>
</organism>
<keyword evidence="4" id="KW-1185">Reference proteome</keyword>
<dbReference type="PROSITE" id="PS50943">
    <property type="entry name" value="HTH_CROC1"/>
    <property type="match status" value="1"/>
</dbReference>
<dbReference type="EMBL" id="BAAALD010000049">
    <property type="protein sequence ID" value="GAA1099043.1"/>
    <property type="molecule type" value="Genomic_DNA"/>
</dbReference>
<dbReference type="PANTHER" id="PTHR35010:SF2">
    <property type="entry name" value="BLL4672 PROTEIN"/>
    <property type="match status" value="1"/>
</dbReference>
<comment type="caution">
    <text evidence="3">The sequence shown here is derived from an EMBL/GenBank/DDBJ whole genome shotgun (WGS) entry which is preliminary data.</text>
</comment>
<evidence type="ECO:0000256" key="1">
    <source>
        <dbReference type="SAM" id="MobiDB-lite"/>
    </source>
</evidence>
<dbReference type="Pfam" id="PF17765">
    <property type="entry name" value="MLTR_LBD"/>
    <property type="match status" value="1"/>
</dbReference>
<name>A0ABN1TRA4_9ACTN</name>
<dbReference type="SMART" id="SM00530">
    <property type="entry name" value="HTH_XRE"/>
    <property type="match status" value="1"/>
</dbReference>
<dbReference type="InterPro" id="IPR010982">
    <property type="entry name" value="Lambda_DNA-bd_dom_sf"/>
</dbReference>
<dbReference type="Proteomes" id="UP001499987">
    <property type="component" value="Unassembled WGS sequence"/>
</dbReference>
<feature type="region of interest" description="Disordered" evidence="1">
    <location>
        <begin position="300"/>
        <end position="321"/>
    </location>
</feature>